<keyword evidence="2" id="KW-0882">Thioester bond</keyword>
<dbReference type="InterPro" id="IPR008930">
    <property type="entry name" value="Terpenoid_cyclase/PrenylTrfase"/>
</dbReference>
<evidence type="ECO:0000313" key="4">
    <source>
        <dbReference type="EMBL" id="GAG89979.1"/>
    </source>
</evidence>
<dbReference type="Gene3D" id="2.60.40.10">
    <property type="entry name" value="Immunoglobulins"/>
    <property type="match status" value="1"/>
</dbReference>
<dbReference type="PANTHER" id="PTHR11412">
    <property type="entry name" value="MACROGLOBULIN / COMPLEMENT"/>
    <property type="match status" value="1"/>
</dbReference>
<gene>
    <name evidence="4" type="ORF">S01H4_23186</name>
</gene>
<feature type="domain" description="Alpha-macroglobulin-like TED" evidence="3">
    <location>
        <begin position="107"/>
        <end position="319"/>
    </location>
</feature>
<evidence type="ECO:0000259" key="3">
    <source>
        <dbReference type="Pfam" id="PF07678"/>
    </source>
</evidence>
<dbReference type="GO" id="GO:0005615">
    <property type="term" value="C:extracellular space"/>
    <property type="evidence" value="ECO:0007669"/>
    <property type="project" value="InterPro"/>
</dbReference>
<dbReference type="AlphaFoldDB" id="X1B2J4"/>
<name>X1B2J4_9ZZZZ</name>
<dbReference type="InterPro" id="IPR050473">
    <property type="entry name" value="A2M/Complement_sys"/>
</dbReference>
<dbReference type="EMBL" id="BART01010725">
    <property type="protein sequence ID" value="GAG89979.1"/>
    <property type="molecule type" value="Genomic_DNA"/>
</dbReference>
<protein>
    <recommendedName>
        <fullName evidence="3">Alpha-macroglobulin-like TED domain-containing protein</fullName>
    </recommendedName>
</protein>
<dbReference type="InterPro" id="IPR013783">
    <property type="entry name" value="Ig-like_fold"/>
</dbReference>
<keyword evidence="1" id="KW-0732">Signal</keyword>
<evidence type="ECO:0000256" key="2">
    <source>
        <dbReference type="ARBA" id="ARBA00022966"/>
    </source>
</evidence>
<evidence type="ECO:0000256" key="1">
    <source>
        <dbReference type="ARBA" id="ARBA00022729"/>
    </source>
</evidence>
<dbReference type="PANTHER" id="PTHR11412:SF136">
    <property type="entry name" value="CD109 ANTIGEN"/>
    <property type="match status" value="1"/>
</dbReference>
<dbReference type="InterPro" id="IPR011626">
    <property type="entry name" value="Alpha-macroglobulin_TED"/>
</dbReference>
<feature type="non-terminal residue" evidence="4">
    <location>
        <position position="1"/>
    </location>
</feature>
<organism evidence="4">
    <name type="scientific">marine sediment metagenome</name>
    <dbReference type="NCBI Taxonomy" id="412755"/>
    <lineage>
        <taxon>unclassified sequences</taxon>
        <taxon>metagenomes</taxon>
        <taxon>ecological metagenomes</taxon>
    </lineage>
</organism>
<accession>X1B2J4</accession>
<dbReference type="SMART" id="SM01419">
    <property type="entry name" value="Thiol-ester_cl"/>
    <property type="match status" value="1"/>
</dbReference>
<sequence length="321" mass="36775">NLTLKKEEWYELINDAEKSVTLEENEVSVIYFRLRAKDIGRHSFTVKAIGSKMSDAIKREIEIVPDGKKFEYIVSDRLAGKITKSVYIPEESIDGSGKIFVRVFPGMVSQVVEGMESMLGMPFGCFEQTSSITYPNILILDYLRGIKKITPEIEMKAEQYINVGYQRLLAYEVTGGGFEWFGNAPANRLLTAYGLMEFYDMAEVFETDPNIVPRTQRWLINQQNKDGSWSPDKSYCHQESWNRIQKNRTLPTAYILWSLAETGYKGKELKKAAAYVEDNLGKEEDAYILAICANAFVTYEPDGKTTEKIIKRLIDKRIEEK</sequence>
<dbReference type="Gene3D" id="1.50.10.20">
    <property type="match status" value="1"/>
</dbReference>
<comment type="caution">
    <text evidence="4">The sequence shown here is derived from an EMBL/GenBank/DDBJ whole genome shotgun (WGS) entry which is preliminary data.</text>
</comment>
<feature type="non-terminal residue" evidence="4">
    <location>
        <position position="321"/>
    </location>
</feature>
<dbReference type="CDD" id="cd02891">
    <property type="entry name" value="A2M_like"/>
    <property type="match status" value="1"/>
</dbReference>
<dbReference type="Pfam" id="PF07678">
    <property type="entry name" value="TED_complement"/>
    <property type="match status" value="1"/>
</dbReference>
<proteinExistence type="predicted"/>
<dbReference type="InterPro" id="IPR047565">
    <property type="entry name" value="Alpha-macroglob_thiol-ester_cl"/>
</dbReference>
<reference evidence="4" key="1">
    <citation type="journal article" date="2014" name="Front. Microbiol.">
        <title>High frequency of phylogenetically diverse reductive dehalogenase-homologous genes in deep subseafloor sedimentary metagenomes.</title>
        <authorList>
            <person name="Kawai M."/>
            <person name="Futagami T."/>
            <person name="Toyoda A."/>
            <person name="Takaki Y."/>
            <person name="Nishi S."/>
            <person name="Hori S."/>
            <person name="Arai W."/>
            <person name="Tsubouchi T."/>
            <person name="Morono Y."/>
            <person name="Uchiyama I."/>
            <person name="Ito T."/>
            <person name="Fujiyama A."/>
            <person name="Inagaki F."/>
            <person name="Takami H."/>
        </authorList>
    </citation>
    <scope>NUCLEOTIDE SEQUENCE</scope>
    <source>
        <strain evidence="4">Expedition CK06-06</strain>
    </source>
</reference>
<dbReference type="SUPFAM" id="SSF48239">
    <property type="entry name" value="Terpenoid cyclases/Protein prenyltransferases"/>
    <property type="match status" value="1"/>
</dbReference>